<evidence type="ECO:0000256" key="2">
    <source>
        <dbReference type="ARBA" id="ARBA00022517"/>
    </source>
</evidence>
<accession>A0A0C2ZLM8</accession>
<feature type="domain" description="Toprim" evidence="13">
    <location>
        <begin position="5"/>
        <end position="90"/>
    </location>
</feature>
<evidence type="ECO:0000256" key="1">
    <source>
        <dbReference type="ARBA" id="ARBA00022490"/>
    </source>
</evidence>
<comment type="similarity">
    <text evidence="11">Belongs to the ribonuclease M5 family.</text>
</comment>
<dbReference type="CDD" id="cd01027">
    <property type="entry name" value="TOPRIM_RNase_M5_like"/>
    <property type="match status" value="1"/>
</dbReference>
<evidence type="ECO:0000256" key="5">
    <source>
        <dbReference type="ARBA" id="ARBA00022723"/>
    </source>
</evidence>
<dbReference type="SMART" id="SM00493">
    <property type="entry name" value="TOPRIM"/>
    <property type="match status" value="1"/>
</dbReference>
<keyword evidence="7 11" id="KW-0255">Endonuclease</keyword>
<dbReference type="SMR" id="A0A0C2ZLM8"/>
<keyword evidence="6 11" id="KW-0699">rRNA-binding</keyword>
<protein>
    <recommendedName>
        <fullName evidence="11 12">Ribonuclease M5</fullName>
        <ecNumber evidence="11 12">3.1.26.8</ecNumber>
    </recommendedName>
    <alternativeName>
        <fullName evidence="11">RNase M5</fullName>
    </alternativeName>
    <alternativeName>
        <fullName evidence="11">Ribosomal RNA terminal maturase M5</fullName>
    </alternativeName>
</protein>
<name>A0A0C2ZLM8_MYCCA</name>
<dbReference type="Pfam" id="PF01751">
    <property type="entry name" value="Toprim"/>
    <property type="match status" value="1"/>
</dbReference>
<dbReference type="GO" id="GO:0046872">
    <property type="term" value="F:metal ion binding"/>
    <property type="evidence" value="ECO:0007669"/>
    <property type="project" value="UniProtKB-KW"/>
</dbReference>
<evidence type="ECO:0000256" key="9">
    <source>
        <dbReference type="ARBA" id="ARBA00022842"/>
    </source>
</evidence>
<evidence type="ECO:0000256" key="3">
    <source>
        <dbReference type="ARBA" id="ARBA00022552"/>
    </source>
</evidence>
<organism evidence="14 15">
    <name type="scientific">Mycoplasma capricolum subsp. capricolum</name>
    <dbReference type="NCBI Taxonomy" id="40479"/>
    <lineage>
        <taxon>Bacteria</taxon>
        <taxon>Bacillati</taxon>
        <taxon>Mycoplasmatota</taxon>
        <taxon>Mollicutes</taxon>
        <taxon>Mycoplasmataceae</taxon>
        <taxon>Mycoplasma</taxon>
    </lineage>
</organism>
<dbReference type="Proteomes" id="UP000031975">
    <property type="component" value="Unassembled WGS sequence"/>
</dbReference>
<reference evidence="14 15" key="1">
    <citation type="submission" date="2015-01" db="EMBL/GenBank/DDBJ databases">
        <title>Draft Genome Sequence of Mycoplasma capricolum subsp. capricolum str. GM508D.</title>
        <authorList>
            <person name="Calcutt M.J."/>
            <person name="Foecking M.F."/>
        </authorList>
    </citation>
    <scope>NUCLEOTIDE SEQUENCE [LARGE SCALE GENOMIC DNA]</scope>
    <source>
        <strain evidence="14 15">GM508D</strain>
    </source>
</reference>
<dbReference type="GO" id="GO:0006364">
    <property type="term" value="P:rRNA processing"/>
    <property type="evidence" value="ECO:0007669"/>
    <property type="project" value="UniProtKB-UniRule"/>
</dbReference>
<evidence type="ECO:0000256" key="4">
    <source>
        <dbReference type="ARBA" id="ARBA00022722"/>
    </source>
</evidence>
<evidence type="ECO:0000256" key="10">
    <source>
        <dbReference type="ARBA" id="ARBA00022884"/>
    </source>
</evidence>
<dbReference type="GO" id="GO:0005737">
    <property type="term" value="C:cytoplasm"/>
    <property type="evidence" value="ECO:0007669"/>
    <property type="project" value="UniProtKB-SubCell"/>
</dbReference>
<dbReference type="GeneID" id="23779040"/>
<dbReference type="EMBL" id="JXQB01000001">
    <property type="protein sequence ID" value="KIM13825.1"/>
    <property type="molecule type" value="Genomic_DNA"/>
</dbReference>
<evidence type="ECO:0000256" key="8">
    <source>
        <dbReference type="ARBA" id="ARBA00022801"/>
    </source>
</evidence>
<keyword evidence="2 11" id="KW-0690">Ribosome biogenesis</keyword>
<evidence type="ECO:0000259" key="13">
    <source>
        <dbReference type="PROSITE" id="PS50880"/>
    </source>
</evidence>
<keyword evidence="9" id="KW-0460">Magnesium</keyword>
<dbReference type="Pfam" id="PF13331">
    <property type="entry name" value="DUF4093"/>
    <property type="match status" value="1"/>
</dbReference>
<dbReference type="HAMAP" id="MF_01469">
    <property type="entry name" value="RNase_M5"/>
    <property type="match status" value="1"/>
</dbReference>
<dbReference type="OMA" id="EGKNDAH"/>
<comment type="catalytic activity">
    <reaction evidence="11">
        <text>Endonucleolytic cleavage of RNA, removing 21 and 42 nucleotides, respectively, from the 5'- and 3'-termini of a 5S-rRNA precursor.</text>
        <dbReference type="EC" id="3.1.26.8"/>
    </reaction>
</comment>
<dbReference type="EC" id="3.1.26.8" evidence="11 12"/>
<evidence type="ECO:0000256" key="11">
    <source>
        <dbReference type="HAMAP-Rule" id="MF_01469"/>
    </source>
</evidence>
<dbReference type="NCBIfam" id="TIGR00334">
    <property type="entry name" value="5S_RNA_mat_M5"/>
    <property type="match status" value="1"/>
</dbReference>
<dbReference type="GO" id="GO:0043822">
    <property type="term" value="F:ribonuclease M5 activity"/>
    <property type="evidence" value="ECO:0007669"/>
    <property type="project" value="UniProtKB-UniRule"/>
</dbReference>
<keyword evidence="5" id="KW-0479">Metal-binding</keyword>
<evidence type="ECO:0000313" key="14">
    <source>
        <dbReference type="EMBL" id="KIM13825.1"/>
    </source>
</evidence>
<dbReference type="InterPro" id="IPR006171">
    <property type="entry name" value="TOPRIM_dom"/>
</dbReference>
<evidence type="ECO:0000256" key="7">
    <source>
        <dbReference type="ARBA" id="ARBA00022759"/>
    </source>
</evidence>
<dbReference type="RefSeq" id="WP_011386908.1">
    <property type="nucleotide sequence ID" value="NZ_CP143994.1"/>
</dbReference>
<comment type="caution">
    <text evidence="14">The sequence shown here is derived from an EMBL/GenBank/DDBJ whole genome shotgun (WGS) entry which is preliminary data.</text>
</comment>
<keyword evidence="1 11" id="KW-0963">Cytoplasm</keyword>
<dbReference type="InterPro" id="IPR004466">
    <property type="entry name" value="RNase_M5"/>
</dbReference>
<dbReference type="GO" id="GO:0019843">
    <property type="term" value="F:rRNA binding"/>
    <property type="evidence" value="ECO:0007669"/>
    <property type="project" value="UniProtKB-KW"/>
</dbReference>
<evidence type="ECO:0000256" key="12">
    <source>
        <dbReference type="NCBIfam" id="TIGR00334"/>
    </source>
</evidence>
<keyword evidence="10 11" id="KW-0694">RNA-binding</keyword>
<keyword evidence="3 11" id="KW-0698">rRNA processing</keyword>
<dbReference type="AlphaFoldDB" id="A0A0C2ZLM8"/>
<dbReference type="SUPFAM" id="SSF110455">
    <property type="entry name" value="Toprim domain"/>
    <property type="match status" value="1"/>
</dbReference>
<gene>
    <name evidence="11 14" type="primary">rnmV</name>
    <name evidence="14" type="ORF">MCGM508_01895</name>
</gene>
<proteinExistence type="inferred from homology"/>
<dbReference type="PROSITE" id="PS50880">
    <property type="entry name" value="TOPRIM"/>
    <property type="match status" value="1"/>
</dbReference>
<dbReference type="InterPro" id="IPR034141">
    <property type="entry name" value="TOPRIM_RNase_M5-like"/>
</dbReference>
<evidence type="ECO:0000256" key="6">
    <source>
        <dbReference type="ARBA" id="ARBA00022730"/>
    </source>
</evidence>
<dbReference type="PANTHER" id="PTHR39156:SF1">
    <property type="entry name" value="RIBONUCLEASE M5"/>
    <property type="match status" value="1"/>
</dbReference>
<keyword evidence="8 11" id="KW-0378">Hydrolase</keyword>
<comment type="function">
    <text evidence="11">Required for correct processing of both the 5' and 3' ends of 5S rRNA precursor. Cleaves both sides of a double-stranded region yielding mature 5S rRNA in one step.</text>
</comment>
<evidence type="ECO:0000313" key="15">
    <source>
        <dbReference type="Proteomes" id="UP000031975"/>
    </source>
</evidence>
<dbReference type="PANTHER" id="PTHR39156">
    <property type="entry name" value="RIBONUCLEASE M5"/>
    <property type="match status" value="1"/>
</dbReference>
<keyword evidence="4 11" id="KW-0540">Nuclease</keyword>
<dbReference type="Gene3D" id="3.40.1360.10">
    <property type="match status" value="1"/>
</dbReference>
<comment type="subcellular location">
    <subcellularLocation>
        <location evidence="11">Cytoplasm</location>
    </subcellularLocation>
</comment>
<sequence>MSKIKQIIIVEGKTDSDKLKRIYGNDLKTIQTKGLSINKKTLEMIKEFNNKTGVIIFTDPDGAGKKIRQTIIDYLDNKVLNAFIKKDDISKTSKKVGIAEASDDAIKKALDNLIIYDKNNVSLSWTDYINNNFYLKSNRIVICKYFNFDNNISSKTLFKWLNWMNVSIDDIKKIIGEYES</sequence>
<dbReference type="InterPro" id="IPR025156">
    <property type="entry name" value="RNase_M5_C"/>
</dbReference>